<dbReference type="eggNOG" id="ENOG50332K2">
    <property type="taxonomic scope" value="Bacteria"/>
</dbReference>
<comment type="caution">
    <text evidence="1">The sequence shown here is derived from an EMBL/GenBank/DDBJ whole genome shotgun (WGS) entry which is preliminary data.</text>
</comment>
<dbReference type="Proteomes" id="UP000017831">
    <property type="component" value="Unassembled WGS sequence"/>
</dbReference>
<organism evidence="1 2">
    <name type="scientific">Phocaeicola massiliensis B84634 = Timone 84634 = DSM 17679 = JCM 13223</name>
    <dbReference type="NCBI Taxonomy" id="1121098"/>
    <lineage>
        <taxon>Bacteria</taxon>
        <taxon>Pseudomonadati</taxon>
        <taxon>Bacteroidota</taxon>
        <taxon>Bacteroidia</taxon>
        <taxon>Bacteroidales</taxon>
        <taxon>Bacteroidaceae</taxon>
        <taxon>Phocaeicola</taxon>
    </lineage>
</organism>
<proteinExistence type="predicted"/>
<dbReference type="HOGENOM" id="CLU_726963_0_0_10"/>
<evidence type="ECO:0000313" key="2">
    <source>
        <dbReference type="Proteomes" id="UP000017831"/>
    </source>
</evidence>
<dbReference type="InterPro" id="IPR025316">
    <property type="entry name" value="DUF4221"/>
</dbReference>
<dbReference type="InterPro" id="IPR011044">
    <property type="entry name" value="Quino_amine_DH_bsu"/>
</dbReference>
<evidence type="ECO:0000313" key="1">
    <source>
        <dbReference type="EMBL" id="EOA52078.1"/>
    </source>
</evidence>
<dbReference type="PATRIC" id="fig|1121098.3.peg.4056"/>
<dbReference type="EMBL" id="AQHY01000045">
    <property type="protein sequence ID" value="EOA52078.1"/>
    <property type="molecule type" value="Genomic_DNA"/>
</dbReference>
<dbReference type="SUPFAM" id="SSF50969">
    <property type="entry name" value="YVTN repeat-like/Quinoprotein amine dehydrogenase"/>
    <property type="match status" value="1"/>
</dbReference>
<dbReference type="Pfam" id="PF13970">
    <property type="entry name" value="DUF4221"/>
    <property type="match status" value="1"/>
</dbReference>
<keyword evidence="2" id="KW-1185">Reference proteome</keyword>
<gene>
    <name evidence="1" type="ORF">HMPREF1534_03969</name>
</gene>
<accession>U6RA62</accession>
<sequence length="364" mass="41940">MVSCDHQRTTQPHHIKDSLAYDIESIKIIPSNDILELKSYHITSPFSCQNIDGIIAYNYRLHSLDLIDLYNHKEISSIPLQREGPDGIPGRVAGIFPLSKDSIWVYDGIYMYLLNSAGRVNEKITLEDRESLIINTNYAMNTAKFSYNPKRHSLLYLTRKDDFIVEEYDIKKRKIIKTYPLSYSIINPKGSLLYADMDAPNVNFVDNKIIYNYPYESTIYLLDMDSGKQLLIDAPSCYTSNKAQTCNANGYSIWERHRIENVHFYDIMYLPECKTYIRLHIGGIDFSEKESVQTLLDSRPIYMMAFDKDFNIMGESKLAGKRYSCFTGWCALKNSVLLFNENSLSDSISYETLNVDIISSIRGL</sequence>
<dbReference type="AlphaFoldDB" id="U6RA62"/>
<evidence type="ECO:0008006" key="3">
    <source>
        <dbReference type="Google" id="ProtNLM"/>
    </source>
</evidence>
<reference evidence="1 2" key="1">
    <citation type="submission" date="2013-04" db="EMBL/GenBank/DDBJ databases">
        <title>The Genome Sequence of Bacteroides massiliensis DSM 17679.</title>
        <authorList>
            <consortium name="The Broad Institute Genomics Platform"/>
            <person name="Earl A."/>
            <person name="Ward D."/>
            <person name="Feldgarden M."/>
            <person name="Gevers D."/>
            <person name="Martens E."/>
            <person name="Fenner L."/>
            <person name="Roux V."/>
            <person name="Mallet M.N."/>
            <person name="Raoult D."/>
            <person name="Walker B."/>
            <person name="Young S."/>
            <person name="Zeng Q."/>
            <person name="Gargeya S."/>
            <person name="Fitzgerald M."/>
            <person name="Haas B."/>
            <person name="Abouelleil A."/>
            <person name="Allen A.W."/>
            <person name="Alvarado L."/>
            <person name="Arachchi H.M."/>
            <person name="Berlin A.M."/>
            <person name="Chapman S.B."/>
            <person name="Gainer-Dewar J."/>
            <person name="Goldberg J."/>
            <person name="Griggs A."/>
            <person name="Gujja S."/>
            <person name="Hansen M."/>
            <person name="Howarth C."/>
            <person name="Imamovic A."/>
            <person name="Ireland A."/>
            <person name="Larimer J."/>
            <person name="McCowan C."/>
            <person name="Murphy C."/>
            <person name="Pearson M."/>
            <person name="Poon T.W."/>
            <person name="Priest M."/>
            <person name="Roberts A."/>
            <person name="Saif S."/>
            <person name="Shea T."/>
            <person name="Sisk P."/>
            <person name="Sykes S."/>
            <person name="Wortman J."/>
            <person name="Nusbaum C."/>
            <person name="Birren B."/>
        </authorList>
    </citation>
    <scope>NUCLEOTIDE SEQUENCE [LARGE SCALE GENOMIC DNA]</scope>
    <source>
        <strain evidence="2">B84634 / Timone 84634 / DSM 17679 / JCM 13223</strain>
    </source>
</reference>
<name>U6RA62_9BACT</name>
<dbReference type="STRING" id="1121098.HMPREF1534_03969"/>
<protein>
    <recommendedName>
        <fullName evidence="3">DUF4221 domain-containing protein</fullName>
    </recommendedName>
</protein>